<protein>
    <recommendedName>
        <fullName evidence="2">C-type lectin domain-containing protein</fullName>
    </recommendedName>
</protein>
<evidence type="ECO:0000313" key="3">
    <source>
        <dbReference type="EMBL" id="CAH0099314.1"/>
    </source>
</evidence>
<evidence type="ECO:0000313" key="4">
    <source>
        <dbReference type="Proteomes" id="UP000789390"/>
    </source>
</evidence>
<feature type="coiled-coil region" evidence="1">
    <location>
        <begin position="117"/>
        <end position="350"/>
    </location>
</feature>
<gene>
    <name evidence="3" type="ORF">DGAL_LOCUS1444</name>
</gene>
<dbReference type="Pfam" id="PF00059">
    <property type="entry name" value="Lectin_C"/>
    <property type="match status" value="1"/>
</dbReference>
<dbReference type="InterPro" id="IPR016187">
    <property type="entry name" value="CTDL_fold"/>
</dbReference>
<keyword evidence="1" id="KW-0175">Coiled coil</keyword>
<feature type="domain" description="C-type lectin" evidence="2">
    <location>
        <begin position="515"/>
        <end position="603"/>
    </location>
</feature>
<dbReference type="CDD" id="cd00037">
    <property type="entry name" value="CLECT"/>
    <property type="match status" value="1"/>
</dbReference>
<dbReference type="AlphaFoldDB" id="A0A8J2RBV6"/>
<dbReference type="OrthoDB" id="6340082at2759"/>
<evidence type="ECO:0000259" key="2">
    <source>
        <dbReference type="PROSITE" id="PS50041"/>
    </source>
</evidence>
<dbReference type="PROSITE" id="PS50041">
    <property type="entry name" value="C_TYPE_LECTIN_2"/>
    <property type="match status" value="1"/>
</dbReference>
<dbReference type="Proteomes" id="UP000789390">
    <property type="component" value="Unassembled WGS sequence"/>
</dbReference>
<reference evidence="3" key="1">
    <citation type="submission" date="2021-11" db="EMBL/GenBank/DDBJ databases">
        <authorList>
            <person name="Schell T."/>
        </authorList>
    </citation>
    <scope>NUCLEOTIDE SEQUENCE</scope>
    <source>
        <strain evidence="3">M5</strain>
    </source>
</reference>
<comment type="caution">
    <text evidence="3">The sequence shown here is derived from an EMBL/GenBank/DDBJ whole genome shotgun (WGS) entry which is preliminary data.</text>
</comment>
<dbReference type="InterPro" id="IPR016186">
    <property type="entry name" value="C-type_lectin-like/link_sf"/>
</dbReference>
<name>A0A8J2RBV6_9CRUS</name>
<organism evidence="3 4">
    <name type="scientific">Daphnia galeata</name>
    <dbReference type="NCBI Taxonomy" id="27404"/>
    <lineage>
        <taxon>Eukaryota</taxon>
        <taxon>Metazoa</taxon>
        <taxon>Ecdysozoa</taxon>
        <taxon>Arthropoda</taxon>
        <taxon>Crustacea</taxon>
        <taxon>Branchiopoda</taxon>
        <taxon>Diplostraca</taxon>
        <taxon>Cladocera</taxon>
        <taxon>Anomopoda</taxon>
        <taxon>Daphniidae</taxon>
        <taxon>Daphnia</taxon>
    </lineage>
</organism>
<dbReference type="InterPro" id="IPR001304">
    <property type="entry name" value="C-type_lectin-like"/>
</dbReference>
<dbReference type="EMBL" id="CAKKLH010000016">
    <property type="protein sequence ID" value="CAH0099314.1"/>
    <property type="molecule type" value="Genomic_DNA"/>
</dbReference>
<keyword evidence="4" id="KW-1185">Reference proteome</keyword>
<sequence>MEENKNQEEQLTEYKEKLAVLSSPDKSNSSQEINNCNFLLESEKKKYQDLEEILKKKEIESTKENEILNTKVQNLTQEMKNQEEQLTGYKNKEKLLVLSTADKNNSTQEILNSKILLESEKKKYQDLEEISKKKEIELTKENEILNTKVQNLTQEIKNQEEQLTGYKNKEKLAVLSSVDKNNSSQEIINCKLLLENEKKKYKDLEEVLKKKEIELTKEIEVLNTKVNSLLEVIQSQEKQLTGYKNKEKLTILTSAEIEKNNSTKEMNKSLEIEKKKYQDLEEISKKKEIELTKENEVLNTKVKSLTEEIQSQEEQLTGYKNREKLAILSAANFSREMETLNNKIEMCNKETFTLRQSSETIAEENQKLKISLTDCKNRKENQTLSVGNLDKTIGTPELKLGNNKSSYLTVNCDIDIPVSVEDYVIINATVHANSNCNWDWQFETKEDRILDGWNGQKIRFEKPKLNNVTSKILPEVAYTTHSTARVRFNNPNMFPLALIPQLKVQKGNQSSQMNYCNNHQMKLLSIETKEKHKAIFSVWGQKYIFMTSGKGTKLDNRVKVWNWNSTGEKITYTNWLPGEPNNVFDHDVCIAAHSPGWDDIPCSGHTDLNYEAICEAHP</sequence>
<evidence type="ECO:0000256" key="1">
    <source>
        <dbReference type="SAM" id="Coils"/>
    </source>
</evidence>
<dbReference type="Gene3D" id="3.10.100.10">
    <property type="entry name" value="Mannose-Binding Protein A, subunit A"/>
    <property type="match status" value="1"/>
</dbReference>
<feature type="coiled-coil region" evidence="1">
    <location>
        <begin position="40"/>
        <end position="92"/>
    </location>
</feature>
<accession>A0A8J2RBV6</accession>
<dbReference type="SUPFAM" id="SSF56436">
    <property type="entry name" value="C-type lectin-like"/>
    <property type="match status" value="1"/>
</dbReference>
<proteinExistence type="predicted"/>